<organism evidence="1 2">
    <name type="scientific">Dermacentor silvarum</name>
    <name type="common">Tick</name>
    <dbReference type="NCBI Taxonomy" id="543639"/>
    <lineage>
        <taxon>Eukaryota</taxon>
        <taxon>Metazoa</taxon>
        <taxon>Ecdysozoa</taxon>
        <taxon>Arthropoda</taxon>
        <taxon>Chelicerata</taxon>
        <taxon>Arachnida</taxon>
        <taxon>Acari</taxon>
        <taxon>Parasitiformes</taxon>
        <taxon>Ixodida</taxon>
        <taxon>Ixodoidea</taxon>
        <taxon>Ixodidae</taxon>
        <taxon>Rhipicephalinae</taxon>
        <taxon>Dermacentor</taxon>
    </lineage>
</organism>
<dbReference type="EMBL" id="CM023475">
    <property type="protein sequence ID" value="KAH7946437.1"/>
    <property type="molecule type" value="Genomic_DNA"/>
</dbReference>
<name>A0ACB8CNI6_DERSI</name>
<dbReference type="Proteomes" id="UP000821865">
    <property type="component" value="Chromosome 6"/>
</dbReference>
<evidence type="ECO:0000313" key="2">
    <source>
        <dbReference type="Proteomes" id="UP000821865"/>
    </source>
</evidence>
<comment type="caution">
    <text evidence="1">The sequence shown here is derived from an EMBL/GenBank/DDBJ whole genome shotgun (WGS) entry which is preliminary data.</text>
</comment>
<sequence>MLNNLRTSPESAIRAARDFVTILTEKLKEILDRVKMGTTPPFRPEVSPDECPADMLRLMRACWAENPSDRPTIAEVRHAVKKITK</sequence>
<reference evidence="1" key="1">
    <citation type="submission" date="2020-05" db="EMBL/GenBank/DDBJ databases">
        <title>Large-scale comparative analyses of tick genomes elucidate their genetic diversity and vector capacities.</title>
        <authorList>
            <person name="Jia N."/>
            <person name="Wang J."/>
            <person name="Shi W."/>
            <person name="Du L."/>
            <person name="Sun Y."/>
            <person name="Zhan W."/>
            <person name="Jiang J."/>
            <person name="Wang Q."/>
            <person name="Zhang B."/>
            <person name="Ji P."/>
            <person name="Sakyi L.B."/>
            <person name="Cui X."/>
            <person name="Yuan T."/>
            <person name="Jiang B."/>
            <person name="Yang W."/>
            <person name="Lam T.T.-Y."/>
            <person name="Chang Q."/>
            <person name="Ding S."/>
            <person name="Wang X."/>
            <person name="Zhu J."/>
            <person name="Ruan X."/>
            <person name="Zhao L."/>
            <person name="Wei J."/>
            <person name="Que T."/>
            <person name="Du C."/>
            <person name="Cheng J."/>
            <person name="Dai P."/>
            <person name="Han X."/>
            <person name="Huang E."/>
            <person name="Gao Y."/>
            <person name="Liu J."/>
            <person name="Shao H."/>
            <person name="Ye R."/>
            <person name="Li L."/>
            <person name="Wei W."/>
            <person name="Wang X."/>
            <person name="Wang C."/>
            <person name="Yang T."/>
            <person name="Huo Q."/>
            <person name="Li W."/>
            <person name="Guo W."/>
            <person name="Chen H."/>
            <person name="Zhou L."/>
            <person name="Ni X."/>
            <person name="Tian J."/>
            <person name="Zhou Y."/>
            <person name="Sheng Y."/>
            <person name="Liu T."/>
            <person name="Pan Y."/>
            <person name="Xia L."/>
            <person name="Li J."/>
            <person name="Zhao F."/>
            <person name="Cao W."/>
        </authorList>
    </citation>
    <scope>NUCLEOTIDE SEQUENCE</scope>
    <source>
        <strain evidence="1">Dsil-2018</strain>
    </source>
</reference>
<accession>A0ACB8CNI6</accession>
<evidence type="ECO:0000313" key="1">
    <source>
        <dbReference type="EMBL" id="KAH7946437.1"/>
    </source>
</evidence>
<proteinExistence type="predicted"/>
<keyword evidence="2" id="KW-1185">Reference proteome</keyword>
<gene>
    <name evidence="1" type="ORF">HPB49_024954</name>
</gene>
<protein>
    <submittedName>
        <fullName evidence="1">Uncharacterized protein</fullName>
    </submittedName>
</protein>